<keyword evidence="2" id="KW-0547">Nucleotide-binding</keyword>
<comment type="caution">
    <text evidence="6">The sequence shown here is derived from an EMBL/GenBank/DDBJ whole genome shotgun (WGS) entry which is preliminary data.</text>
</comment>
<dbReference type="InterPro" id="IPR038726">
    <property type="entry name" value="PDDEXK_AddAB-type"/>
</dbReference>
<keyword evidence="1" id="KW-0227">DNA damage</keyword>
<keyword evidence="3" id="KW-0234">DNA repair</keyword>
<dbReference type="AlphaFoldDB" id="A0A3D9SLZ0"/>
<reference evidence="6 7" key="1">
    <citation type="submission" date="2018-08" db="EMBL/GenBank/DDBJ databases">
        <title>Sequencing the genomes of 1000 actinobacteria strains.</title>
        <authorList>
            <person name="Klenk H.-P."/>
        </authorList>
    </citation>
    <scope>NUCLEOTIDE SEQUENCE [LARGE SCALE GENOMIC DNA]</scope>
    <source>
        <strain evidence="6 7">DSM 43927</strain>
    </source>
</reference>
<evidence type="ECO:0000313" key="7">
    <source>
        <dbReference type="Proteomes" id="UP000256661"/>
    </source>
</evidence>
<proteinExistence type="predicted"/>
<evidence type="ECO:0000256" key="4">
    <source>
        <dbReference type="SAM" id="MobiDB-lite"/>
    </source>
</evidence>
<organism evidence="6 7">
    <name type="scientific">Thermomonospora umbrina</name>
    <dbReference type="NCBI Taxonomy" id="111806"/>
    <lineage>
        <taxon>Bacteria</taxon>
        <taxon>Bacillati</taxon>
        <taxon>Actinomycetota</taxon>
        <taxon>Actinomycetes</taxon>
        <taxon>Streptosporangiales</taxon>
        <taxon>Thermomonosporaceae</taxon>
        <taxon>Thermomonospora</taxon>
    </lineage>
</organism>
<dbReference type="EMBL" id="QTTT01000001">
    <property type="protein sequence ID" value="REE94933.1"/>
    <property type="molecule type" value="Genomic_DNA"/>
</dbReference>
<evidence type="ECO:0000256" key="1">
    <source>
        <dbReference type="ARBA" id="ARBA00022763"/>
    </source>
</evidence>
<evidence type="ECO:0000256" key="3">
    <source>
        <dbReference type="ARBA" id="ARBA00023204"/>
    </source>
</evidence>
<evidence type="ECO:0000256" key="2">
    <source>
        <dbReference type="ARBA" id="ARBA00022806"/>
    </source>
</evidence>
<feature type="region of interest" description="Disordered" evidence="4">
    <location>
        <begin position="569"/>
        <end position="596"/>
    </location>
</feature>
<sequence length="596" mass="64339">MDRAIDRWAGHPQLRGNPEVVRLSASLLDRSARDCADFAALKARTALWPRAQERRRYAPWETFPLGLVTAALDAVEFEGVEVDAAVAEAVAGNRSRVHPGVEVWVRHACRAFLQAAEWLDDELEADGVELVPERLPRVVQSGSAAELRMLTAWGRWYGSRDGAVREFRRLRMSRTRSAVEPSDEAIAFVVAAGRRAVGHVYRDAPVEVVADDDAPARIRVVEVGLAADVRPRVLVDATPEEVRHRYLEGVRPLAQGVTVGGSRSPGSDCAECKLRTSCDDLPHVAGLLDLDAPGTHRRTWSVTAGRHYLVCPARAHLRDVRLPAESPVDGSAVRRGVAVHEWLEVAHRRGRPCGPADLPDPGSADLGIASAIMTPEEYAESRPYLLAHLAVCPLAGSGRVTEVTAEPTVAVFDPAADVLVLAHPDLLRRVDGRLMYREQKTTVRPLPGGTTAEVFEQVPQLALAALLIAHGVFGESSGTVELEVMTPSLAHVLAFDAGDPAVLEAARRQIARMVHAWHGDTEFAARPGPYCERCPVARWCPAPRTPSTAVGPIEVDGVLIDPRTGEILDAPGPITGRAADLSSALGEPDGDDTPPF</sequence>
<name>A0A3D9SLZ0_9ACTN</name>
<keyword evidence="2" id="KW-0067">ATP-binding</keyword>
<dbReference type="Proteomes" id="UP000256661">
    <property type="component" value="Unassembled WGS sequence"/>
</dbReference>
<accession>A0A3D9SLZ0</accession>
<dbReference type="OrthoDB" id="3588062at2"/>
<evidence type="ECO:0000313" key="6">
    <source>
        <dbReference type="EMBL" id="REE94933.1"/>
    </source>
</evidence>
<keyword evidence="7" id="KW-1185">Reference proteome</keyword>
<keyword evidence="2" id="KW-0378">Hydrolase</keyword>
<dbReference type="GO" id="GO:0004386">
    <property type="term" value="F:helicase activity"/>
    <property type="evidence" value="ECO:0007669"/>
    <property type="project" value="UniProtKB-KW"/>
</dbReference>
<dbReference type="GO" id="GO:0006281">
    <property type="term" value="P:DNA repair"/>
    <property type="evidence" value="ECO:0007669"/>
    <property type="project" value="UniProtKB-KW"/>
</dbReference>
<gene>
    <name evidence="6" type="ORF">DFJ69_0302</name>
</gene>
<keyword evidence="2" id="KW-0347">Helicase</keyword>
<feature type="domain" description="PD-(D/E)XK endonuclease-like" evidence="5">
    <location>
        <begin position="299"/>
        <end position="541"/>
    </location>
</feature>
<protein>
    <submittedName>
        <fullName evidence="6">PD-(D/E)XK nuclease superfamily protein</fullName>
    </submittedName>
</protein>
<dbReference type="Pfam" id="PF12705">
    <property type="entry name" value="PDDEXK_1"/>
    <property type="match status" value="1"/>
</dbReference>
<evidence type="ECO:0000259" key="5">
    <source>
        <dbReference type="Pfam" id="PF12705"/>
    </source>
</evidence>
<dbReference type="RefSeq" id="WP_116020809.1">
    <property type="nucleotide sequence ID" value="NZ_QTTT01000001.1"/>
</dbReference>